<dbReference type="InterPro" id="IPR040322">
    <property type="entry name" value="TROVE2"/>
</dbReference>
<keyword evidence="6" id="KW-0687">Ribonucleoprotein</keyword>
<protein>
    <submittedName>
        <fullName evidence="8">TROVE domain-containing protein</fullName>
    </submittedName>
</protein>
<evidence type="ECO:0000256" key="1">
    <source>
        <dbReference type="ARBA" id="ARBA00004496"/>
    </source>
</evidence>
<evidence type="ECO:0000256" key="5">
    <source>
        <dbReference type="ARBA" id="ARBA00022884"/>
    </source>
</evidence>
<dbReference type="Gene3D" id="3.40.50.410">
    <property type="entry name" value="von Willebrand factor, type A domain"/>
    <property type="match status" value="1"/>
</dbReference>
<dbReference type="InterPro" id="IPR036465">
    <property type="entry name" value="vWFA_dom_sf"/>
</dbReference>
<gene>
    <name evidence="8" type="ORF">THIOM_003274</name>
</gene>
<dbReference type="PROSITE" id="PS50988">
    <property type="entry name" value="TROVE"/>
    <property type="match status" value="1"/>
</dbReference>
<feature type="non-terminal residue" evidence="8">
    <location>
        <position position="1"/>
    </location>
</feature>
<dbReference type="InterPro" id="IPR037214">
    <property type="entry name" value="TROVE_dom_sf"/>
</dbReference>
<reference evidence="8 9" key="1">
    <citation type="submission" date="2016-05" db="EMBL/GenBank/DDBJ databases">
        <title>Single-cell genome of chain-forming Candidatus Thiomargarita nelsonii and comparison to other large sulfur-oxidizing bacteria.</title>
        <authorList>
            <person name="Winkel M."/>
            <person name="Salman V."/>
            <person name="Woyke T."/>
            <person name="Schulz-Vogt H."/>
            <person name="Richter M."/>
            <person name="Flood B."/>
            <person name="Bailey J."/>
            <person name="Amann R."/>
            <person name="Mussmann M."/>
        </authorList>
    </citation>
    <scope>NUCLEOTIDE SEQUENCE [LARGE SCALE GENOMIC DNA]</scope>
    <source>
        <strain evidence="8 9">THI036</strain>
    </source>
</reference>
<organism evidence="8 9">
    <name type="scientific">Candidatus Thiomargarita nelsonii</name>
    <dbReference type="NCBI Taxonomy" id="1003181"/>
    <lineage>
        <taxon>Bacteria</taxon>
        <taxon>Pseudomonadati</taxon>
        <taxon>Pseudomonadota</taxon>
        <taxon>Gammaproteobacteria</taxon>
        <taxon>Thiotrichales</taxon>
        <taxon>Thiotrichaceae</taxon>
        <taxon>Thiomargarita</taxon>
    </lineage>
</organism>
<dbReference type="Proteomes" id="UP000076962">
    <property type="component" value="Unassembled WGS sequence"/>
</dbReference>
<dbReference type="GO" id="GO:0005737">
    <property type="term" value="C:cytoplasm"/>
    <property type="evidence" value="ECO:0007669"/>
    <property type="project" value="UniProtKB-SubCell"/>
</dbReference>
<dbReference type="AlphaFoldDB" id="A0A176RYV6"/>
<dbReference type="PANTHER" id="PTHR14202:SF0">
    <property type="entry name" value="RNA-BINDING PROTEIN RO60"/>
    <property type="match status" value="1"/>
</dbReference>
<evidence type="ECO:0000256" key="6">
    <source>
        <dbReference type="ARBA" id="ARBA00023274"/>
    </source>
</evidence>
<evidence type="ECO:0000256" key="3">
    <source>
        <dbReference type="ARBA" id="ARBA00022490"/>
    </source>
</evidence>
<feature type="non-terminal residue" evidence="8">
    <location>
        <position position="206"/>
    </location>
</feature>
<keyword evidence="9" id="KW-1185">Reference proteome</keyword>
<dbReference type="Pfam" id="PF05731">
    <property type="entry name" value="TROVE"/>
    <property type="match status" value="1"/>
</dbReference>
<dbReference type="PANTHER" id="PTHR14202">
    <property type="entry name" value="60 KDA RIBONUCLEOPROTEIN SSA/RO"/>
    <property type="match status" value="1"/>
</dbReference>
<keyword evidence="5" id="KW-0694">RNA-binding</keyword>
<evidence type="ECO:0000313" key="9">
    <source>
        <dbReference type="Proteomes" id="UP000076962"/>
    </source>
</evidence>
<keyword evidence="4" id="KW-0479">Metal-binding</keyword>
<accession>A0A176RYV6</accession>
<evidence type="ECO:0000256" key="2">
    <source>
        <dbReference type="ARBA" id="ARBA00007814"/>
    </source>
</evidence>
<dbReference type="InterPro" id="IPR008858">
    <property type="entry name" value="TROVE_dom"/>
</dbReference>
<evidence type="ECO:0000259" key="7">
    <source>
        <dbReference type="PROSITE" id="PS50988"/>
    </source>
</evidence>
<comment type="subcellular location">
    <subcellularLocation>
        <location evidence="1">Cytoplasm</location>
    </subcellularLocation>
</comment>
<dbReference type="GO" id="GO:0003723">
    <property type="term" value="F:RNA binding"/>
    <property type="evidence" value="ECO:0007669"/>
    <property type="project" value="UniProtKB-KW"/>
</dbReference>
<dbReference type="EMBL" id="LUTY01001959">
    <property type="protein sequence ID" value="OAD20983.1"/>
    <property type="molecule type" value="Genomic_DNA"/>
</dbReference>
<sequence>DGKNYTPDVCLYPKRDVDHFNTRETPQNKAIPGRHMVANSAGGFAFGVDDWTRLDRFLILGNEGGSYYATERKLTVDNAKAVVRCIQQDGVRVVNRLTEISQAGRAPKNDPALFVLALCSKFGDLATKHAAFEAFGQVVRIGTHLFKFNEEVKGFRGRGRWLRRVNTSWYNNMSADKLAYQAVKYQQREGWSHRDLLRLSKPVPPD</sequence>
<comment type="caution">
    <text evidence="8">The sequence shown here is derived from an EMBL/GenBank/DDBJ whole genome shotgun (WGS) entry which is preliminary data.</text>
</comment>
<comment type="similarity">
    <text evidence="2">Belongs to the Ro 60 kDa family.</text>
</comment>
<evidence type="ECO:0000256" key="4">
    <source>
        <dbReference type="ARBA" id="ARBA00022723"/>
    </source>
</evidence>
<dbReference type="GO" id="GO:1990904">
    <property type="term" value="C:ribonucleoprotein complex"/>
    <property type="evidence" value="ECO:0007669"/>
    <property type="project" value="UniProtKB-KW"/>
</dbReference>
<evidence type="ECO:0000313" key="8">
    <source>
        <dbReference type="EMBL" id="OAD20983.1"/>
    </source>
</evidence>
<keyword evidence="3" id="KW-0963">Cytoplasm</keyword>
<dbReference type="SUPFAM" id="SSF140864">
    <property type="entry name" value="TROVE domain-like"/>
    <property type="match status" value="1"/>
</dbReference>
<proteinExistence type="inferred from homology"/>
<feature type="domain" description="TROVE" evidence="7">
    <location>
        <begin position="37"/>
        <end position="206"/>
    </location>
</feature>
<name>A0A176RYV6_9GAMM</name>
<dbReference type="GO" id="GO:0046872">
    <property type="term" value="F:metal ion binding"/>
    <property type="evidence" value="ECO:0007669"/>
    <property type="project" value="UniProtKB-KW"/>
</dbReference>